<dbReference type="InterPro" id="IPR045584">
    <property type="entry name" value="Pilin-like"/>
</dbReference>
<dbReference type="Gene3D" id="3.30.700.10">
    <property type="entry name" value="Glycoprotein, Type 4 Pilin"/>
    <property type="match status" value="1"/>
</dbReference>
<dbReference type="STRING" id="1195246.AGRI_14835"/>
<sequence>MRSRGFSLLEMLVTLAIVGILIAVSYPSYQQYVLRSYRAEAVTALLELATKQEQWLLEQGRYSNQLTDLGFTQPVTASGRFRIELTQADPAQFLLKVKAQGPQLQDKTCLQYSLNHFGQRNVGLTESLSCWD</sequence>
<keyword evidence="1" id="KW-0488">Methylation</keyword>
<feature type="transmembrane region" description="Helical" evidence="2">
    <location>
        <begin position="6"/>
        <end position="29"/>
    </location>
</feature>
<dbReference type="InterPro" id="IPR012902">
    <property type="entry name" value="N_methyl_site"/>
</dbReference>
<dbReference type="Proteomes" id="UP000035062">
    <property type="component" value="Unassembled WGS sequence"/>
</dbReference>
<dbReference type="PRINTS" id="PR00813">
    <property type="entry name" value="BCTERIALGSPG"/>
</dbReference>
<dbReference type="Pfam" id="PF16732">
    <property type="entry name" value="ComP_DUS"/>
    <property type="match status" value="1"/>
</dbReference>
<dbReference type="Pfam" id="PF07963">
    <property type="entry name" value="N_methyl"/>
    <property type="match status" value="1"/>
</dbReference>
<evidence type="ECO:0000313" key="3">
    <source>
        <dbReference type="EMBL" id="EIW87804.1"/>
    </source>
</evidence>
<dbReference type="SUPFAM" id="SSF54523">
    <property type="entry name" value="Pili subunits"/>
    <property type="match status" value="1"/>
</dbReference>
<dbReference type="GO" id="GO:0015628">
    <property type="term" value="P:protein secretion by the type II secretion system"/>
    <property type="evidence" value="ECO:0007669"/>
    <property type="project" value="InterPro"/>
</dbReference>
<name>I9NZC6_9ALTE</name>
<protein>
    <submittedName>
        <fullName evidence="3">Type IV pilin</fullName>
    </submittedName>
</protein>
<dbReference type="EMBL" id="AKKU01000026">
    <property type="protein sequence ID" value="EIW87804.1"/>
    <property type="molecule type" value="Genomic_DNA"/>
</dbReference>
<dbReference type="PROSITE" id="PS00409">
    <property type="entry name" value="PROKAR_NTER_METHYL"/>
    <property type="match status" value="1"/>
</dbReference>
<dbReference type="InterPro" id="IPR000983">
    <property type="entry name" value="Bac_GSPG_pilin"/>
</dbReference>
<dbReference type="GO" id="GO:0043683">
    <property type="term" value="P:type IV pilus assembly"/>
    <property type="evidence" value="ECO:0007669"/>
    <property type="project" value="InterPro"/>
</dbReference>
<dbReference type="eggNOG" id="COG4968">
    <property type="taxonomic scope" value="Bacteria"/>
</dbReference>
<keyword evidence="4" id="KW-1185">Reference proteome</keyword>
<evidence type="ECO:0000256" key="2">
    <source>
        <dbReference type="SAM" id="Phobius"/>
    </source>
</evidence>
<accession>I9NZC6</accession>
<evidence type="ECO:0000256" key="1">
    <source>
        <dbReference type="ARBA" id="ARBA00022481"/>
    </source>
</evidence>
<keyword evidence="2" id="KW-1133">Transmembrane helix</keyword>
<organism evidence="3 4">
    <name type="scientific">Alishewanella agri BL06</name>
    <dbReference type="NCBI Taxonomy" id="1195246"/>
    <lineage>
        <taxon>Bacteria</taxon>
        <taxon>Pseudomonadati</taxon>
        <taxon>Pseudomonadota</taxon>
        <taxon>Gammaproteobacteria</taxon>
        <taxon>Alteromonadales</taxon>
        <taxon>Alteromonadaceae</taxon>
        <taxon>Alishewanella</taxon>
    </lineage>
</organism>
<dbReference type="NCBIfam" id="TIGR02532">
    <property type="entry name" value="IV_pilin_GFxxxE"/>
    <property type="match status" value="1"/>
</dbReference>
<dbReference type="InterPro" id="IPR031982">
    <property type="entry name" value="PilE-like"/>
</dbReference>
<proteinExistence type="predicted"/>
<keyword evidence="2" id="KW-0472">Membrane</keyword>
<dbReference type="GO" id="GO:0015627">
    <property type="term" value="C:type II protein secretion system complex"/>
    <property type="evidence" value="ECO:0007669"/>
    <property type="project" value="InterPro"/>
</dbReference>
<keyword evidence="2" id="KW-0812">Transmembrane</keyword>
<gene>
    <name evidence="3" type="ORF">AGRI_14835</name>
</gene>
<comment type="caution">
    <text evidence="3">The sequence shown here is derived from an EMBL/GenBank/DDBJ whole genome shotgun (WGS) entry which is preliminary data.</text>
</comment>
<dbReference type="RefSeq" id="WP_008985711.1">
    <property type="nucleotide sequence ID" value="NZ_AKKU01000026.1"/>
</dbReference>
<evidence type="ECO:0000313" key="4">
    <source>
        <dbReference type="Proteomes" id="UP000035062"/>
    </source>
</evidence>
<reference evidence="3 4" key="1">
    <citation type="journal article" date="2012" name="J. Bacteriol.">
        <title>Genome Sequence of Pectin-Degrading Alishewanella agri, Isolated from Landfill Soil.</title>
        <authorList>
            <person name="Kim J."/>
            <person name="Jung J."/>
            <person name="Sung J.S."/>
            <person name="Chun J."/>
            <person name="Park W."/>
        </authorList>
    </citation>
    <scope>NUCLEOTIDE SEQUENCE [LARGE SCALE GENOMIC DNA]</scope>
    <source>
        <strain evidence="3 4">BL06</strain>
    </source>
</reference>
<dbReference type="AlphaFoldDB" id="I9NZC6"/>
<dbReference type="PATRIC" id="fig|1195246.3.peg.2942"/>